<dbReference type="InParanoid" id="A0A061FSL7"/>
<gene>
    <name evidence="1" type="ORF">TCM_044778</name>
</gene>
<sequence>MNLCYLSIIITAPSQLLPKTLRPSSSASSSPFLTWTQICDSCNMLSGQQRIAEATTRFGSRDGVWTRVQPNLFKAFQPATFQVWLIREMKGKNSGNKINSELDKPS</sequence>
<organism evidence="1 2">
    <name type="scientific">Theobroma cacao</name>
    <name type="common">Cacao</name>
    <name type="synonym">Cocoa</name>
    <dbReference type="NCBI Taxonomy" id="3641"/>
    <lineage>
        <taxon>Eukaryota</taxon>
        <taxon>Viridiplantae</taxon>
        <taxon>Streptophyta</taxon>
        <taxon>Embryophyta</taxon>
        <taxon>Tracheophyta</taxon>
        <taxon>Spermatophyta</taxon>
        <taxon>Magnoliopsida</taxon>
        <taxon>eudicotyledons</taxon>
        <taxon>Gunneridae</taxon>
        <taxon>Pentapetalae</taxon>
        <taxon>rosids</taxon>
        <taxon>malvids</taxon>
        <taxon>Malvales</taxon>
        <taxon>Malvaceae</taxon>
        <taxon>Byttnerioideae</taxon>
        <taxon>Theobroma</taxon>
    </lineage>
</organism>
<dbReference type="HOGENOM" id="CLU_2228052_0_0_1"/>
<reference evidence="1 2" key="1">
    <citation type="journal article" date="2013" name="Genome Biol.">
        <title>The genome sequence of the most widely cultivated cacao type and its use to identify candidate genes regulating pod color.</title>
        <authorList>
            <person name="Motamayor J.C."/>
            <person name="Mockaitis K."/>
            <person name="Schmutz J."/>
            <person name="Haiminen N."/>
            <person name="Iii D.L."/>
            <person name="Cornejo O."/>
            <person name="Findley S.D."/>
            <person name="Zheng P."/>
            <person name="Utro F."/>
            <person name="Royaert S."/>
            <person name="Saski C."/>
            <person name="Jenkins J."/>
            <person name="Podicheti R."/>
            <person name="Zhao M."/>
            <person name="Scheffler B.E."/>
            <person name="Stack J.C."/>
            <person name="Feltus F.A."/>
            <person name="Mustiga G.M."/>
            <person name="Amores F."/>
            <person name="Phillips W."/>
            <person name="Marelli J.P."/>
            <person name="May G.D."/>
            <person name="Shapiro H."/>
            <person name="Ma J."/>
            <person name="Bustamante C.D."/>
            <person name="Schnell R.J."/>
            <person name="Main D."/>
            <person name="Gilbert D."/>
            <person name="Parida L."/>
            <person name="Kuhn D.N."/>
        </authorList>
    </citation>
    <scope>NUCLEOTIDE SEQUENCE [LARGE SCALE GENOMIC DNA]</scope>
    <source>
        <strain evidence="2">cv. Matina 1-6</strain>
    </source>
</reference>
<dbReference type="EMBL" id="CM001888">
    <property type="protein sequence ID" value="EOY19637.1"/>
    <property type="molecule type" value="Genomic_DNA"/>
</dbReference>
<keyword evidence="2" id="KW-1185">Reference proteome</keyword>
<dbReference type="Proteomes" id="UP000026915">
    <property type="component" value="Chromosome 10"/>
</dbReference>
<proteinExistence type="predicted"/>
<evidence type="ECO:0000313" key="2">
    <source>
        <dbReference type="Proteomes" id="UP000026915"/>
    </source>
</evidence>
<dbReference type="AlphaFoldDB" id="A0A061FSL7"/>
<dbReference type="Gramene" id="EOY19637">
    <property type="protein sequence ID" value="EOY19637"/>
    <property type="gene ID" value="TCM_044778"/>
</dbReference>
<name>A0A061FSL7_THECC</name>
<evidence type="ECO:0000313" key="1">
    <source>
        <dbReference type="EMBL" id="EOY19637.1"/>
    </source>
</evidence>
<protein>
    <submittedName>
        <fullName evidence="1">Uncharacterized protein</fullName>
    </submittedName>
</protein>
<accession>A0A061FSL7</accession>